<feature type="transmembrane region" description="Helical" evidence="1">
    <location>
        <begin position="6"/>
        <end position="25"/>
    </location>
</feature>
<reference evidence="2" key="2">
    <citation type="submission" date="2020-09" db="EMBL/GenBank/DDBJ databases">
        <authorList>
            <person name="Sun Q."/>
            <person name="Zhou Y."/>
        </authorList>
    </citation>
    <scope>NUCLEOTIDE SEQUENCE</scope>
    <source>
        <strain evidence="2">CGMCC 1.15085</strain>
    </source>
</reference>
<name>A0A916TAV6_9MICO</name>
<feature type="transmembrane region" description="Helical" evidence="1">
    <location>
        <begin position="32"/>
        <end position="53"/>
    </location>
</feature>
<protein>
    <recommendedName>
        <fullName evidence="4">PH domain-containing protein</fullName>
    </recommendedName>
</protein>
<keyword evidence="1" id="KW-1133">Transmembrane helix</keyword>
<keyword evidence="1" id="KW-0812">Transmembrane</keyword>
<sequence>MLVPGIILAVACVVFFVLIIVDSGFSKPQQFCWPLAGLLLIWIVFLRPCVQLSQAGVVMRNLVRDVRAGWPALDLVEQRWNLKIYNAAGKGYGSWAITSQRPRRVNRRTGMHAGPGIGEIDLEDPTGSVMGARPGSAAGVAAAIRTGQEDYEGAVGRDPSVRAKDEFVVEPAWAPIAALVLAVILVVVALVA</sequence>
<proteinExistence type="predicted"/>
<evidence type="ECO:0000313" key="2">
    <source>
        <dbReference type="EMBL" id="GGB38420.1"/>
    </source>
</evidence>
<dbReference type="Proteomes" id="UP000636793">
    <property type="component" value="Unassembled WGS sequence"/>
</dbReference>
<evidence type="ECO:0000313" key="3">
    <source>
        <dbReference type="Proteomes" id="UP000636793"/>
    </source>
</evidence>
<evidence type="ECO:0008006" key="4">
    <source>
        <dbReference type="Google" id="ProtNLM"/>
    </source>
</evidence>
<feature type="transmembrane region" description="Helical" evidence="1">
    <location>
        <begin position="172"/>
        <end position="191"/>
    </location>
</feature>
<evidence type="ECO:0000256" key="1">
    <source>
        <dbReference type="SAM" id="Phobius"/>
    </source>
</evidence>
<dbReference type="EMBL" id="BMHI01000005">
    <property type="protein sequence ID" value="GGB38420.1"/>
    <property type="molecule type" value="Genomic_DNA"/>
</dbReference>
<keyword evidence="3" id="KW-1185">Reference proteome</keyword>
<comment type="caution">
    <text evidence="2">The sequence shown here is derived from an EMBL/GenBank/DDBJ whole genome shotgun (WGS) entry which is preliminary data.</text>
</comment>
<dbReference type="AlphaFoldDB" id="A0A916TAV6"/>
<reference evidence="2" key="1">
    <citation type="journal article" date="2014" name="Int. J. Syst. Evol. Microbiol.">
        <title>Complete genome sequence of Corynebacterium casei LMG S-19264T (=DSM 44701T), isolated from a smear-ripened cheese.</title>
        <authorList>
            <consortium name="US DOE Joint Genome Institute (JGI-PGF)"/>
            <person name="Walter F."/>
            <person name="Albersmeier A."/>
            <person name="Kalinowski J."/>
            <person name="Ruckert C."/>
        </authorList>
    </citation>
    <scope>NUCLEOTIDE SEQUENCE</scope>
    <source>
        <strain evidence="2">CGMCC 1.15085</strain>
    </source>
</reference>
<organism evidence="2 3">
    <name type="scientific">Flexivirga endophytica</name>
    <dbReference type="NCBI Taxonomy" id="1849103"/>
    <lineage>
        <taxon>Bacteria</taxon>
        <taxon>Bacillati</taxon>
        <taxon>Actinomycetota</taxon>
        <taxon>Actinomycetes</taxon>
        <taxon>Micrococcales</taxon>
        <taxon>Dermacoccaceae</taxon>
        <taxon>Flexivirga</taxon>
    </lineage>
</organism>
<accession>A0A916TAV6</accession>
<gene>
    <name evidence="2" type="ORF">GCM10011492_31470</name>
</gene>
<keyword evidence="1" id="KW-0472">Membrane</keyword>